<dbReference type="Proteomes" id="UP001165653">
    <property type="component" value="Unassembled WGS sequence"/>
</dbReference>
<accession>A0ABT3GAH8</accession>
<organism evidence="2 3">
    <name type="scientific">Luteolibacter rhizosphaerae</name>
    <dbReference type="NCBI Taxonomy" id="2989719"/>
    <lineage>
        <taxon>Bacteria</taxon>
        <taxon>Pseudomonadati</taxon>
        <taxon>Verrucomicrobiota</taxon>
        <taxon>Verrucomicrobiia</taxon>
        <taxon>Verrucomicrobiales</taxon>
        <taxon>Verrucomicrobiaceae</taxon>
        <taxon>Luteolibacter</taxon>
    </lineage>
</organism>
<evidence type="ECO:0000313" key="3">
    <source>
        <dbReference type="Proteomes" id="UP001165653"/>
    </source>
</evidence>
<dbReference type="RefSeq" id="WP_264516387.1">
    <property type="nucleotide sequence ID" value="NZ_JAPDDR010000018.1"/>
</dbReference>
<proteinExistence type="predicted"/>
<reference evidence="2" key="1">
    <citation type="submission" date="2022-10" db="EMBL/GenBank/DDBJ databases">
        <title>Luteolibacter sp. GHJ8, whole genome shotgun sequencing project.</title>
        <authorList>
            <person name="Zhao G."/>
            <person name="Shen L."/>
        </authorList>
    </citation>
    <scope>NUCLEOTIDE SEQUENCE</scope>
    <source>
        <strain evidence="2">GHJ8</strain>
    </source>
</reference>
<name>A0ABT3GAH8_9BACT</name>
<dbReference type="EMBL" id="JAPDDR010000018">
    <property type="protein sequence ID" value="MCW1916785.1"/>
    <property type="molecule type" value="Genomic_DNA"/>
</dbReference>
<evidence type="ECO:0000313" key="2">
    <source>
        <dbReference type="EMBL" id="MCW1916785.1"/>
    </source>
</evidence>
<evidence type="ECO:0008006" key="4">
    <source>
        <dbReference type="Google" id="ProtNLM"/>
    </source>
</evidence>
<keyword evidence="1" id="KW-0175">Coiled coil</keyword>
<sequence length="158" mass="18157">MADIDEGHIRRYRPVLDKEDFTELSRSIGLASHGVGIGSFIYLRRIFERLVEEAHKRATTADHWDEEAYSSSRMDDKIRMLSNELPPFLVEQRGLYGILSKGVHALDEDTCTTYYPVIRAGIELILDQKLELARQKKKMEEAKAQIAKIHQTLKTPKS</sequence>
<keyword evidence="3" id="KW-1185">Reference proteome</keyword>
<comment type="caution">
    <text evidence="2">The sequence shown here is derived from an EMBL/GenBank/DDBJ whole genome shotgun (WGS) entry which is preliminary data.</text>
</comment>
<feature type="coiled-coil region" evidence="1">
    <location>
        <begin position="122"/>
        <end position="152"/>
    </location>
</feature>
<evidence type="ECO:0000256" key="1">
    <source>
        <dbReference type="SAM" id="Coils"/>
    </source>
</evidence>
<gene>
    <name evidence="2" type="ORF">OJ996_24570</name>
</gene>
<protein>
    <recommendedName>
        <fullName evidence="4">Peptidase S74 domain-containing protein</fullName>
    </recommendedName>
</protein>